<protein>
    <submittedName>
        <fullName evidence="8">DHA2 family metal-tetracycline-proton antiporter-like MFS transporter</fullName>
    </submittedName>
</protein>
<feature type="transmembrane region" description="Helical" evidence="6">
    <location>
        <begin position="383"/>
        <end position="406"/>
    </location>
</feature>
<reference evidence="8 9" key="1">
    <citation type="submission" date="2018-09" db="EMBL/GenBank/DDBJ databases">
        <title>Genomic Encyclopedia of Archaeal and Bacterial Type Strains, Phase II (KMG-II): from individual species to whole genera.</title>
        <authorList>
            <person name="Goeker M."/>
        </authorList>
    </citation>
    <scope>NUCLEOTIDE SEQUENCE [LARGE SCALE GENOMIC DNA]</scope>
    <source>
        <strain evidence="8 9">DSM 17008</strain>
    </source>
</reference>
<feature type="transmembrane region" description="Helical" evidence="6">
    <location>
        <begin position="292"/>
        <end position="312"/>
    </location>
</feature>
<feature type="transmembrane region" description="Helical" evidence="6">
    <location>
        <begin position="347"/>
        <end position="371"/>
    </location>
</feature>
<keyword evidence="5 6" id="KW-0472">Membrane</keyword>
<dbReference type="RefSeq" id="WP_120191856.1">
    <property type="nucleotide sequence ID" value="NZ_RAPK01000006.1"/>
</dbReference>
<dbReference type="SUPFAM" id="SSF103473">
    <property type="entry name" value="MFS general substrate transporter"/>
    <property type="match status" value="1"/>
</dbReference>
<comment type="caution">
    <text evidence="8">The sequence shown here is derived from an EMBL/GenBank/DDBJ whole genome shotgun (WGS) entry which is preliminary data.</text>
</comment>
<feature type="transmembrane region" description="Helical" evidence="6">
    <location>
        <begin position="105"/>
        <end position="128"/>
    </location>
</feature>
<evidence type="ECO:0000259" key="7">
    <source>
        <dbReference type="PROSITE" id="PS50850"/>
    </source>
</evidence>
<evidence type="ECO:0000256" key="2">
    <source>
        <dbReference type="ARBA" id="ARBA00022448"/>
    </source>
</evidence>
<sequence length="460" mass="49214">MEEMKHNSIVYKKKLVLFALFLNVLIMVMNTSMFNIAVPVITEDFQINTAAASWIVTSYSVFFAIGVVIYGRLGTNAAIPFLLTIGLLLLGAGSILGVFAETYPLLILARVIQAAGTSSVSALGMQMITRYFPVEEKAKAMSIYASASTLGFGLGPLVGGLLTEYLGWSFLFMVSVLGALMIPVYRKNVPFEVPGGSLFDIPGFLLLSTSAVSALLFVSTGSLFFLAGAVAFVLFLIHINRVKEPFIAPALLKQPIYVLSLAIGFAVFFIHFAILFITPLLLADVYSLNTAAIGWIIFPGAAGSAVLMILIGRMAEKTGILFIIGGGTVCVTAASILYAGFGGHEPWLMGLFFLVSSLGFSCITMGVPNYLSGKLAPAEFSSGFGLLQLTQFIGGAFGVAVSGKLLSWDRLAGSPLFFVWQGEGAAYSNSYAFLIGIAILSVVCFCFFYKQAGRFRSETF</sequence>
<feature type="transmembrane region" description="Helical" evidence="6">
    <location>
        <begin position="223"/>
        <end position="240"/>
    </location>
</feature>
<dbReference type="PANTHER" id="PTHR42718:SF9">
    <property type="entry name" value="MAJOR FACILITATOR SUPERFAMILY MULTIDRUG TRANSPORTER MFSC"/>
    <property type="match status" value="1"/>
</dbReference>
<feature type="transmembrane region" description="Helical" evidence="6">
    <location>
        <begin position="50"/>
        <end position="70"/>
    </location>
</feature>
<dbReference type="InterPro" id="IPR036259">
    <property type="entry name" value="MFS_trans_sf"/>
</dbReference>
<dbReference type="PRINTS" id="PR01036">
    <property type="entry name" value="TCRTETB"/>
</dbReference>
<dbReference type="EMBL" id="RAPK01000006">
    <property type="protein sequence ID" value="RKD76454.1"/>
    <property type="molecule type" value="Genomic_DNA"/>
</dbReference>
<feature type="transmembrane region" description="Helical" evidence="6">
    <location>
        <begin position="140"/>
        <end position="159"/>
    </location>
</feature>
<keyword evidence="3 6" id="KW-0812">Transmembrane</keyword>
<feature type="transmembrane region" description="Helical" evidence="6">
    <location>
        <begin position="256"/>
        <end position="280"/>
    </location>
</feature>
<dbReference type="AlphaFoldDB" id="A0A419V8L9"/>
<name>A0A419V8L9_9BACL</name>
<dbReference type="Proteomes" id="UP000285120">
    <property type="component" value="Unassembled WGS sequence"/>
</dbReference>
<organism evidence="8 9">
    <name type="scientific">Sinobaca qinghaiensis</name>
    <dbReference type="NCBI Taxonomy" id="342944"/>
    <lineage>
        <taxon>Bacteria</taxon>
        <taxon>Bacillati</taxon>
        <taxon>Bacillota</taxon>
        <taxon>Bacilli</taxon>
        <taxon>Bacillales</taxon>
        <taxon>Sporolactobacillaceae</taxon>
        <taxon>Sinobaca</taxon>
    </lineage>
</organism>
<feature type="transmembrane region" description="Helical" evidence="6">
    <location>
        <begin position="15"/>
        <end position="38"/>
    </location>
</feature>
<evidence type="ECO:0000313" key="8">
    <source>
        <dbReference type="EMBL" id="RKD76454.1"/>
    </source>
</evidence>
<evidence type="ECO:0000256" key="6">
    <source>
        <dbReference type="SAM" id="Phobius"/>
    </source>
</evidence>
<gene>
    <name evidence="8" type="ORF">ATL39_0671</name>
</gene>
<feature type="transmembrane region" description="Helical" evidence="6">
    <location>
        <begin position="319"/>
        <end position="341"/>
    </location>
</feature>
<keyword evidence="4 6" id="KW-1133">Transmembrane helix</keyword>
<keyword evidence="2" id="KW-0813">Transport</keyword>
<evidence type="ECO:0000256" key="4">
    <source>
        <dbReference type="ARBA" id="ARBA00022989"/>
    </source>
</evidence>
<evidence type="ECO:0000256" key="3">
    <source>
        <dbReference type="ARBA" id="ARBA00022692"/>
    </source>
</evidence>
<proteinExistence type="predicted"/>
<dbReference type="PROSITE" id="PS50850">
    <property type="entry name" value="MFS"/>
    <property type="match status" value="1"/>
</dbReference>
<dbReference type="InterPro" id="IPR011701">
    <property type="entry name" value="MFS"/>
</dbReference>
<dbReference type="OrthoDB" id="2403626at2"/>
<dbReference type="Gene3D" id="1.20.1250.20">
    <property type="entry name" value="MFS general substrate transporter like domains"/>
    <property type="match status" value="1"/>
</dbReference>
<evidence type="ECO:0000256" key="1">
    <source>
        <dbReference type="ARBA" id="ARBA00004651"/>
    </source>
</evidence>
<dbReference type="PANTHER" id="PTHR42718">
    <property type="entry name" value="MAJOR FACILITATOR SUPERFAMILY MULTIDRUG TRANSPORTER MFSC"/>
    <property type="match status" value="1"/>
</dbReference>
<accession>A0A419V8L9</accession>
<dbReference type="Pfam" id="PF07690">
    <property type="entry name" value="MFS_1"/>
    <property type="match status" value="1"/>
</dbReference>
<evidence type="ECO:0000313" key="9">
    <source>
        <dbReference type="Proteomes" id="UP000285120"/>
    </source>
</evidence>
<feature type="domain" description="Major facilitator superfamily (MFS) profile" evidence="7">
    <location>
        <begin position="16"/>
        <end position="453"/>
    </location>
</feature>
<feature type="transmembrane region" description="Helical" evidence="6">
    <location>
        <begin position="165"/>
        <end position="185"/>
    </location>
</feature>
<dbReference type="InterPro" id="IPR020846">
    <property type="entry name" value="MFS_dom"/>
</dbReference>
<dbReference type="GO" id="GO:0022857">
    <property type="term" value="F:transmembrane transporter activity"/>
    <property type="evidence" value="ECO:0007669"/>
    <property type="project" value="InterPro"/>
</dbReference>
<dbReference type="Gene3D" id="1.20.1720.10">
    <property type="entry name" value="Multidrug resistance protein D"/>
    <property type="match status" value="1"/>
</dbReference>
<feature type="transmembrane region" description="Helical" evidence="6">
    <location>
        <begin position="77"/>
        <end position="99"/>
    </location>
</feature>
<comment type="subcellular location">
    <subcellularLocation>
        <location evidence="1">Cell membrane</location>
        <topology evidence="1">Multi-pass membrane protein</topology>
    </subcellularLocation>
</comment>
<feature type="transmembrane region" description="Helical" evidence="6">
    <location>
        <begin position="426"/>
        <end position="449"/>
    </location>
</feature>
<keyword evidence="9" id="KW-1185">Reference proteome</keyword>
<evidence type="ECO:0000256" key="5">
    <source>
        <dbReference type="ARBA" id="ARBA00023136"/>
    </source>
</evidence>
<dbReference type="GO" id="GO:0005886">
    <property type="term" value="C:plasma membrane"/>
    <property type="evidence" value="ECO:0007669"/>
    <property type="project" value="UniProtKB-SubCell"/>
</dbReference>